<protein>
    <recommendedName>
        <fullName evidence="2">Ubiquitin-like-conjugating enzyme ATG10</fullName>
    </recommendedName>
    <alternativeName>
        <fullName evidence="6">Autophagy-related protein 10</fullName>
    </alternativeName>
</protein>
<accession>A0AAW1MRD5</accession>
<dbReference type="GO" id="GO:0000045">
    <property type="term" value="P:autophagosome assembly"/>
    <property type="evidence" value="ECO:0007669"/>
    <property type="project" value="TreeGrafter"/>
</dbReference>
<dbReference type="Proteomes" id="UP001443914">
    <property type="component" value="Unassembled WGS sequence"/>
</dbReference>
<evidence type="ECO:0000256" key="5">
    <source>
        <dbReference type="ARBA" id="ARBA00023006"/>
    </source>
</evidence>
<dbReference type="EMBL" id="JBDFQZ010000002">
    <property type="protein sequence ID" value="KAK9747797.1"/>
    <property type="molecule type" value="Genomic_DNA"/>
</dbReference>
<sequence>MFSENSVVGLTKLDGTITPFEFNQACHDFALKWSTICHDHDLPPWFWVSCLNSPFISSHDVDGYLSLEKMCILRSDKIDDNVVSHAGEEERNWFESKTSTEPEILATDDVHYYDFHIVYSNSYRMPVLYFRGYNSDGQPLTLSQIEIDLPANSAKVLTESKWTFITQLEHPYLNRPWYTLHPCGTNELMKLLINTLSKSEDTPVRYLISWLSVVSQVVGLKIPLQISTTHRS</sequence>
<comment type="similarity">
    <text evidence="1">Belongs to the ATG10 family.</text>
</comment>
<dbReference type="Pfam" id="PF03987">
    <property type="entry name" value="Autophagy_act_C"/>
    <property type="match status" value="1"/>
</dbReference>
<dbReference type="PANTHER" id="PTHR14957">
    <property type="entry name" value="UBIQUITIN-LIKE-CONJUGATING ENZYME ATG10"/>
    <property type="match status" value="1"/>
</dbReference>
<dbReference type="PANTHER" id="PTHR14957:SF1">
    <property type="entry name" value="UBIQUITIN-LIKE-CONJUGATING ENZYME ATG10"/>
    <property type="match status" value="1"/>
</dbReference>
<evidence type="ECO:0000256" key="1">
    <source>
        <dbReference type="ARBA" id="ARBA00005696"/>
    </source>
</evidence>
<evidence type="ECO:0000313" key="8">
    <source>
        <dbReference type="Proteomes" id="UP001443914"/>
    </source>
</evidence>
<dbReference type="GO" id="GO:0061651">
    <property type="term" value="F:Atg12 conjugating enzyme activity"/>
    <property type="evidence" value="ECO:0007669"/>
    <property type="project" value="TreeGrafter"/>
</dbReference>
<gene>
    <name evidence="7" type="ORF">RND81_02G015200</name>
</gene>
<keyword evidence="4" id="KW-0833">Ubl conjugation pathway</keyword>
<dbReference type="GO" id="GO:0005829">
    <property type="term" value="C:cytosol"/>
    <property type="evidence" value="ECO:0007669"/>
    <property type="project" value="TreeGrafter"/>
</dbReference>
<evidence type="ECO:0000313" key="7">
    <source>
        <dbReference type="EMBL" id="KAK9747797.1"/>
    </source>
</evidence>
<evidence type="ECO:0000256" key="3">
    <source>
        <dbReference type="ARBA" id="ARBA00022679"/>
    </source>
</evidence>
<dbReference type="InterPro" id="IPR007135">
    <property type="entry name" value="Atg3/Atg10"/>
</dbReference>
<name>A0AAW1MRD5_SAPOF</name>
<keyword evidence="3" id="KW-0808">Transferase</keyword>
<dbReference type="AlphaFoldDB" id="A0AAW1MRD5"/>
<evidence type="ECO:0000256" key="4">
    <source>
        <dbReference type="ARBA" id="ARBA00022786"/>
    </source>
</evidence>
<comment type="caution">
    <text evidence="7">The sequence shown here is derived from an EMBL/GenBank/DDBJ whole genome shotgun (WGS) entry which is preliminary data.</text>
</comment>
<organism evidence="7 8">
    <name type="scientific">Saponaria officinalis</name>
    <name type="common">Common soapwort</name>
    <name type="synonym">Lychnis saponaria</name>
    <dbReference type="NCBI Taxonomy" id="3572"/>
    <lineage>
        <taxon>Eukaryota</taxon>
        <taxon>Viridiplantae</taxon>
        <taxon>Streptophyta</taxon>
        <taxon>Embryophyta</taxon>
        <taxon>Tracheophyta</taxon>
        <taxon>Spermatophyta</taxon>
        <taxon>Magnoliopsida</taxon>
        <taxon>eudicotyledons</taxon>
        <taxon>Gunneridae</taxon>
        <taxon>Pentapetalae</taxon>
        <taxon>Caryophyllales</taxon>
        <taxon>Caryophyllaceae</taxon>
        <taxon>Caryophylleae</taxon>
        <taxon>Saponaria</taxon>
    </lineage>
</organism>
<keyword evidence="8" id="KW-1185">Reference proteome</keyword>
<reference evidence="7" key="1">
    <citation type="submission" date="2024-03" db="EMBL/GenBank/DDBJ databases">
        <title>WGS assembly of Saponaria officinalis var. Norfolk2.</title>
        <authorList>
            <person name="Jenkins J."/>
            <person name="Shu S."/>
            <person name="Grimwood J."/>
            <person name="Barry K."/>
            <person name="Goodstein D."/>
            <person name="Schmutz J."/>
            <person name="Leebens-Mack J."/>
            <person name="Osbourn A."/>
        </authorList>
    </citation>
    <scope>NUCLEOTIDE SEQUENCE [LARGE SCALE GENOMIC DNA]</scope>
    <source>
        <strain evidence="7">JIC</strain>
    </source>
</reference>
<dbReference type="Gene3D" id="3.30.1460.50">
    <property type="match status" value="1"/>
</dbReference>
<dbReference type="GO" id="GO:0000422">
    <property type="term" value="P:autophagy of mitochondrion"/>
    <property type="evidence" value="ECO:0007669"/>
    <property type="project" value="TreeGrafter"/>
</dbReference>
<keyword evidence="5" id="KW-0072">Autophagy</keyword>
<evidence type="ECO:0000256" key="2">
    <source>
        <dbReference type="ARBA" id="ARBA00021099"/>
    </source>
</evidence>
<proteinExistence type="inferred from homology"/>
<evidence type="ECO:0000256" key="6">
    <source>
        <dbReference type="ARBA" id="ARBA00029833"/>
    </source>
</evidence>
<dbReference type="GO" id="GO:0032446">
    <property type="term" value="P:protein modification by small protein conjugation"/>
    <property type="evidence" value="ECO:0007669"/>
    <property type="project" value="TreeGrafter"/>
</dbReference>